<proteinExistence type="predicted"/>
<keyword evidence="2" id="KW-1185">Reference proteome</keyword>
<reference evidence="1 2" key="1">
    <citation type="submission" date="2018-09" db="EMBL/GenBank/DDBJ databases">
        <title>Acidovorax cavernicola nov. sp. isolated from Gruta de las Maravillas (Aracena, Spain).</title>
        <authorList>
            <person name="Jurado V."/>
            <person name="Gutierrez-Patricio S."/>
            <person name="Gonzalez-Pimentel J.L."/>
            <person name="Miller A.Z."/>
            <person name="Laiz L."/>
            <person name="Saiz-Jimenez C."/>
        </authorList>
    </citation>
    <scope>NUCLEOTIDE SEQUENCE [LARGE SCALE GENOMIC DNA]</scope>
    <source>
        <strain evidence="1 2">1011MAR4D40.2</strain>
    </source>
</reference>
<evidence type="ECO:0000313" key="1">
    <source>
        <dbReference type="EMBL" id="RIX77723.1"/>
    </source>
</evidence>
<gene>
    <name evidence="1" type="ORF">D3H34_18320</name>
</gene>
<dbReference type="Proteomes" id="UP000265619">
    <property type="component" value="Unassembled WGS sequence"/>
</dbReference>
<organism evidence="1 2">
    <name type="scientific">Acidovorax cavernicola</name>
    <dbReference type="NCBI Taxonomy" id="1675792"/>
    <lineage>
        <taxon>Bacteria</taxon>
        <taxon>Pseudomonadati</taxon>
        <taxon>Pseudomonadota</taxon>
        <taxon>Betaproteobacteria</taxon>
        <taxon>Burkholderiales</taxon>
        <taxon>Comamonadaceae</taxon>
        <taxon>Acidovorax</taxon>
    </lineage>
</organism>
<dbReference type="InterPro" id="IPR013783">
    <property type="entry name" value="Ig-like_fold"/>
</dbReference>
<evidence type="ECO:0000313" key="2">
    <source>
        <dbReference type="Proteomes" id="UP000265619"/>
    </source>
</evidence>
<dbReference type="EMBL" id="QXMN01000023">
    <property type="protein sequence ID" value="RIX77723.1"/>
    <property type="molecule type" value="Genomic_DNA"/>
</dbReference>
<dbReference type="Gene3D" id="2.60.40.10">
    <property type="entry name" value="Immunoglobulins"/>
    <property type="match status" value="1"/>
</dbReference>
<name>A0A9X8D3E5_9BURK</name>
<sequence>MPLAAAASPTLDAIGQAPRSVHRLKFHVDPVLAADIGAAEAGRRLVQYVADVNSVFTRETVRSFVFDPATDLQLVAPSKAPACSLNDLVDGEIVVCLSASQRGYSHGGLAMSWTYPVKGVIWNLNWRAIHDPQRLSREVTAAAPESTEKDYLGRQLKTLLHELEHVHGAGSGEYYHASHVTDTTGVAPKADLALSNPRDRYWWPRQHWRQDPLLGSVFEERLDPQANRSATLAMTRFTEGTKAMINTDWRQWPRWAGSTYMAATAQTRVAVTDRATGQALPGAAVSVWRDPGAQKPLELLASGTADAQGRFVFDWGCGFSCFAVGKTNLLVKAGATGRENGATWFTIFDAFEQKAVQGRAHFTIDLALGGGETAPPTVSLAETGPAVVGQPLVLVPVASDASGAAGVKVMVAGNDLPVCTFVAAPYACHWTPARPGVQTIQVLAINAAGRSAIVTANVFVQPAGERVAAR</sequence>
<dbReference type="AlphaFoldDB" id="A0A9X8D3E5"/>
<accession>A0A9X8D3E5</accession>
<protein>
    <submittedName>
        <fullName evidence="1">Uncharacterized protein</fullName>
    </submittedName>
</protein>
<comment type="caution">
    <text evidence="1">The sequence shown here is derived from an EMBL/GenBank/DDBJ whole genome shotgun (WGS) entry which is preliminary data.</text>
</comment>